<evidence type="ECO:0000256" key="2">
    <source>
        <dbReference type="ARBA" id="ARBA00011738"/>
    </source>
</evidence>
<evidence type="ECO:0000313" key="6">
    <source>
        <dbReference type="EMBL" id="MDE5412175.1"/>
    </source>
</evidence>
<comment type="caution">
    <text evidence="6">The sequence shown here is derived from an EMBL/GenBank/DDBJ whole genome shotgun (WGS) entry which is preliminary data.</text>
</comment>
<proteinExistence type="predicted"/>
<evidence type="ECO:0000256" key="1">
    <source>
        <dbReference type="ARBA" id="ARBA00001974"/>
    </source>
</evidence>
<keyword evidence="3" id="KW-0285">Flavoprotein</keyword>
<dbReference type="InterPro" id="IPR023753">
    <property type="entry name" value="FAD/NAD-binding_dom"/>
</dbReference>
<evidence type="ECO:0000259" key="5">
    <source>
        <dbReference type="Pfam" id="PF07992"/>
    </source>
</evidence>
<sequence>MSYDCIIIGGGIGGLQAAIQLGRYKHDIAIVDNGSGRSTLCKEYHNILGWPDGVNGDFFREAGKKQALSYDVKMIEDTASSITKNEDGTFSVHLKNGNSLQGKKLLLATGMTERIPELDGIYPCLGRSIYICPDCDGYEISNKKTIVIGSGNKGAQLSLLLTYWTKDIIYVNHDLDEIDKELKAKLKSKHIPLYQEEVSELHYKEEGYLSGVTLSNGYKIEANHAFLAMKGTKVNSNIAKEIGIERLENMHVNVNHRTKETNVPNVWAVGDLVNHSQLLSVAMGDGAQAAIWIHKSLQKELAT</sequence>
<dbReference type="Proteomes" id="UP001148125">
    <property type="component" value="Unassembled WGS sequence"/>
</dbReference>
<gene>
    <name evidence="6" type="ORF">N7Z68_02085</name>
</gene>
<comment type="cofactor">
    <cofactor evidence="1">
        <name>FAD</name>
        <dbReference type="ChEBI" id="CHEBI:57692"/>
    </cofactor>
</comment>
<dbReference type="InterPro" id="IPR050097">
    <property type="entry name" value="Ferredoxin-NADP_redctase_2"/>
</dbReference>
<keyword evidence="7" id="KW-1185">Reference proteome</keyword>
<reference evidence="6" key="1">
    <citation type="submission" date="2024-05" db="EMBL/GenBank/DDBJ databases">
        <title>Alkalihalobacillus sp. strain MEB203 novel alkaliphilic bacterium from Lonar Lake, India.</title>
        <authorList>
            <person name="Joshi A."/>
            <person name="Thite S."/>
            <person name="Mengade P."/>
        </authorList>
    </citation>
    <scope>NUCLEOTIDE SEQUENCE</scope>
    <source>
        <strain evidence="6">MEB 203</strain>
    </source>
</reference>
<accession>A0ABT5V9P4</accession>
<dbReference type="PRINTS" id="PR00368">
    <property type="entry name" value="FADPNR"/>
</dbReference>
<name>A0ABT5V9P4_9BACI</name>
<dbReference type="PANTHER" id="PTHR48105">
    <property type="entry name" value="THIOREDOXIN REDUCTASE 1-RELATED-RELATED"/>
    <property type="match status" value="1"/>
</dbReference>
<dbReference type="Gene3D" id="3.50.50.60">
    <property type="entry name" value="FAD/NAD(P)-binding domain"/>
    <property type="match status" value="2"/>
</dbReference>
<protein>
    <submittedName>
        <fullName evidence="6">NAD(P)/FAD-dependent oxidoreductase</fullName>
    </submittedName>
</protein>
<evidence type="ECO:0000313" key="7">
    <source>
        <dbReference type="Proteomes" id="UP001148125"/>
    </source>
</evidence>
<dbReference type="SUPFAM" id="SSF51905">
    <property type="entry name" value="FAD/NAD(P)-binding domain"/>
    <property type="match status" value="1"/>
</dbReference>
<organism evidence="6 7">
    <name type="scientific">Alkalihalobacterium chitinilyticum</name>
    <dbReference type="NCBI Taxonomy" id="2980103"/>
    <lineage>
        <taxon>Bacteria</taxon>
        <taxon>Bacillati</taxon>
        <taxon>Bacillota</taxon>
        <taxon>Bacilli</taxon>
        <taxon>Bacillales</taxon>
        <taxon>Bacillaceae</taxon>
        <taxon>Alkalihalobacterium</taxon>
    </lineage>
</organism>
<dbReference type="PRINTS" id="PR00469">
    <property type="entry name" value="PNDRDTASEII"/>
</dbReference>
<dbReference type="RefSeq" id="WP_275116795.1">
    <property type="nucleotide sequence ID" value="NZ_JAOTPO010000001.1"/>
</dbReference>
<keyword evidence="4" id="KW-0560">Oxidoreductase</keyword>
<comment type="subunit">
    <text evidence="2">Homodimer.</text>
</comment>
<feature type="domain" description="FAD/NAD(P)-binding" evidence="5">
    <location>
        <begin position="3"/>
        <end position="286"/>
    </location>
</feature>
<dbReference type="Pfam" id="PF07992">
    <property type="entry name" value="Pyr_redox_2"/>
    <property type="match status" value="1"/>
</dbReference>
<evidence type="ECO:0000256" key="3">
    <source>
        <dbReference type="ARBA" id="ARBA00022630"/>
    </source>
</evidence>
<evidence type="ECO:0000256" key="4">
    <source>
        <dbReference type="ARBA" id="ARBA00023002"/>
    </source>
</evidence>
<dbReference type="EMBL" id="JAOTPO010000001">
    <property type="protein sequence ID" value="MDE5412175.1"/>
    <property type="molecule type" value="Genomic_DNA"/>
</dbReference>
<dbReference type="InterPro" id="IPR036188">
    <property type="entry name" value="FAD/NAD-bd_sf"/>
</dbReference>